<organism evidence="4">
    <name type="scientific">Alsobacter sp. KACC 23698</name>
    <dbReference type="NCBI Taxonomy" id="3149229"/>
    <lineage>
        <taxon>Bacteria</taxon>
        <taxon>Pseudomonadati</taxon>
        <taxon>Pseudomonadota</taxon>
        <taxon>Alphaproteobacteria</taxon>
        <taxon>Hyphomicrobiales</taxon>
        <taxon>Alsobacteraceae</taxon>
        <taxon>Alsobacter</taxon>
    </lineage>
</organism>
<dbReference type="InterPro" id="IPR036291">
    <property type="entry name" value="NAD(P)-bd_dom_sf"/>
</dbReference>
<dbReference type="RefSeq" id="WP_406857807.1">
    <property type="nucleotide sequence ID" value="NZ_CP157484.1"/>
</dbReference>
<dbReference type="InterPro" id="IPR029753">
    <property type="entry name" value="D-isomer_DH_CS"/>
</dbReference>
<evidence type="ECO:0000259" key="3">
    <source>
        <dbReference type="Pfam" id="PF02826"/>
    </source>
</evidence>
<evidence type="ECO:0000256" key="2">
    <source>
        <dbReference type="ARBA" id="ARBA00023027"/>
    </source>
</evidence>
<dbReference type="SUPFAM" id="SSF51735">
    <property type="entry name" value="NAD(P)-binding Rossmann-fold domains"/>
    <property type="match status" value="1"/>
</dbReference>
<reference evidence="4" key="1">
    <citation type="submission" date="2024-05" db="EMBL/GenBank/DDBJ databases">
        <authorList>
            <person name="Kim S."/>
            <person name="Heo J."/>
            <person name="Choi H."/>
            <person name="Choi Y."/>
            <person name="Kwon S.-W."/>
            <person name="Kim Y."/>
        </authorList>
    </citation>
    <scope>NUCLEOTIDE SEQUENCE</scope>
    <source>
        <strain evidence="4">KACC 23698</strain>
    </source>
</reference>
<keyword evidence="2" id="KW-0520">NAD</keyword>
<dbReference type="GO" id="GO:0051287">
    <property type="term" value="F:NAD binding"/>
    <property type="evidence" value="ECO:0007669"/>
    <property type="project" value="InterPro"/>
</dbReference>
<proteinExistence type="predicted"/>
<gene>
    <name evidence="4" type="ORF">ABEG18_09390</name>
</gene>
<dbReference type="EMBL" id="CP157484">
    <property type="protein sequence ID" value="XBO40950.1"/>
    <property type="molecule type" value="Genomic_DNA"/>
</dbReference>
<feature type="domain" description="D-isomer specific 2-hydroxyacid dehydrogenase NAD-binding" evidence="3">
    <location>
        <begin position="136"/>
        <end position="308"/>
    </location>
</feature>
<dbReference type="Gene3D" id="3.40.50.720">
    <property type="entry name" value="NAD(P)-binding Rossmann-like Domain"/>
    <property type="match status" value="2"/>
</dbReference>
<protein>
    <submittedName>
        <fullName evidence="4">D-2-hydroxyacid dehydrogenase</fullName>
    </submittedName>
</protein>
<dbReference type="PROSITE" id="PS00671">
    <property type="entry name" value="D_2_HYDROXYACID_DH_3"/>
    <property type="match status" value="1"/>
</dbReference>
<dbReference type="AlphaFoldDB" id="A0AAU7JKW1"/>
<name>A0AAU7JKW1_9HYPH</name>
<dbReference type="GO" id="GO:0016616">
    <property type="term" value="F:oxidoreductase activity, acting on the CH-OH group of donors, NAD or NADP as acceptor"/>
    <property type="evidence" value="ECO:0007669"/>
    <property type="project" value="UniProtKB-ARBA"/>
</dbReference>
<dbReference type="Pfam" id="PF02826">
    <property type="entry name" value="2-Hacid_dh_C"/>
    <property type="match status" value="1"/>
</dbReference>
<accession>A0AAU7JKW1</accession>
<keyword evidence="1" id="KW-0560">Oxidoreductase</keyword>
<dbReference type="CDD" id="cd05300">
    <property type="entry name" value="2-Hacid_dh_1"/>
    <property type="match status" value="1"/>
</dbReference>
<evidence type="ECO:0000313" key="4">
    <source>
        <dbReference type="EMBL" id="XBO40950.1"/>
    </source>
</evidence>
<sequence>MPPSPVTVLIASYLEDEHVARIRAFASDRVRVLHEPDLLAPPRYVADHVGHARELTPEQKERWAGLLREADVMFDFDRAGAADLPATAPRLRWVQATSSGIGEFLQRTGLDRSSIAFTTAAGVHARPLAEFTLLGLLYFFRDLPHLQACKAARRWERYTVEGLDGKRVLIVGLGAVGREAARQCASFGMEVWASRRSEGGDLPEGVSRWVRQDDLRPALSQVDALVLACPLTPQTRLLIGAAEIEALKPGAVLVNIARGGVVDEPALIRALTSGHVRGAALDVFATEPLPADSPMWDLPNVIVSPHSASTVAAENRRIVDIFLENLQRFLDGRPMVNAFDKSRGY</sequence>
<dbReference type="PANTHER" id="PTHR43333">
    <property type="entry name" value="2-HACID_DH_C DOMAIN-CONTAINING PROTEIN"/>
    <property type="match status" value="1"/>
</dbReference>
<dbReference type="InterPro" id="IPR006140">
    <property type="entry name" value="D-isomer_DH_NAD-bd"/>
</dbReference>
<dbReference type="PANTHER" id="PTHR43333:SF1">
    <property type="entry name" value="D-ISOMER SPECIFIC 2-HYDROXYACID DEHYDROGENASE NAD-BINDING DOMAIN-CONTAINING PROTEIN"/>
    <property type="match status" value="1"/>
</dbReference>
<evidence type="ECO:0000256" key="1">
    <source>
        <dbReference type="ARBA" id="ARBA00023002"/>
    </source>
</evidence>